<dbReference type="AlphaFoldDB" id="A0AAW0T478"/>
<proteinExistence type="predicted"/>
<name>A0AAW0T478_SCYPA</name>
<accession>A0AAW0T478</accession>
<sequence length="104" mass="11345">MASQNRTGSSSVSLQHTTTVCSVAAPQGHLLHHHKANCAIDSQRQVSITTQAAMESLQYVEWETLPLRLKLDRNVWYTPLPPPPLTPGQAPHRTLGSLAALHSC</sequence>
<protein>
    <submittedName>
        <fullName evidence="1">Uncharacterized protein</fullName>
    </submittedName>
</protein>
<gene>
    <name evidence="1" type="ORF">O3P69_015361</name>
</gene>
<dbReference type="Proteomes" id="UP001487740">
    <property type="component" value="Unassembled WGS sequence"/>
</dbReference>
<dbReference type="EMBL" id="JARAKH010000039">
    <property type="protein sequence ID" value="KAK8382375.1"/>
    <property type="molecule type" value="Genomic_DNA"/>
</dbReference>
<keyword evidence="2" id="KW-1185">Reference proteome</keyword>
<comment type="caution">
    <text evidence="1">The sequence shown here is derived from an EMBL/GenBank/DDBJ whole genome shotgun (WGS) entry which is preliminary data.</text>
</comment>
<evidence type="ECO:0000313" key="1">
    <source>
        <dbReference type="EMBL" id="KAK8382375.1"/>
    </source>
</evidence>
<evidence type="ECO:0000313" key="2">
    <source>
        <dbReference type="Proteomes" id="UP001487740"/>
    </source>
</evidence>
<organism evidence="1 2">
    <name type="scientific">Scylla paramamosain</name>
    <name type="common">Mud crab</name>
    <dbReference type="NCBI Taxonomy" id="85552"/>
    <lineage>
        <taxon>Eukaryota</taxon>
        <taxon>Metazoa</taxon>
        <taxon>Ecdysozoa</taxon>
        <taxon>Arthropoda</taxon>
        <taxon>Crustacea</taxon>
        <taxon>Multicrustacea</taxon>
        <taxon>Malacostraca</taxon>
        <taxon>Eumalacostraca</taxon>
        <taxon>Eucarida</taxon>
        <taxon>Decapoda</taxon>
        <taxon>Pleocyemata</taxon>
        <taxon>Brachyura</taxon>
        <taxon>Eubrachyura</taxon>
        <taxon>Portunoidea</taxon>
        <taxon>Portunidae</taxon>
        <taxon>Portuninae</taxon>
        <taxon>Scylla</taxon>
    </lineage>
</organism>
<reference evidence="1 2" key="1">
    <citation type="submission" date="2023-03" db="EMBL/GenBank/DDBJ databases">
        <title>High-quality genome of Scylla paramamosain provides insights in environmental adaptation.</title>
        <authorList>
            <person name="Zhang L."/>
        </authorList>
    </citation>
    <scope>NUCLEOTIDE SEQUENCE [LARGE SCALE GENOMIC DNA]</scope>
    <source>
        <strain evidence="1">LZ_2023a</strain>
        <tissue evidence="1">Muscle</tissue>
    </source>
</reference>